<feature type="domain" description="Fibronectin type-III" evidence="2">
    <location>
        <begin position="671"/>
        <end position="756"/>
    </location>
</feature>
<accession>A0A2P8FPH2</accession>
<reference evidence="3 4" key="1">
    <citation type="submission" date="2018-03" db="EMBL/GenBank/DDBJ databases">
        <title>Genomic Encyclopedia of Archaeal and Bacterial Type Strains, Phase II (KMG-II): from individual species to whole genera.</title>
        <authorList>
            <person name="Goeker M."/>
        </authorList>
    </citation>
    <scope>NUCLEOTIDE SEQUENCE [LARGE SCALE GENOMIC DNA]</scope>
    <source>
        <strain evidence="3 4">DSM 29057</strain>
    </source>
</reference>
<feature type="domain" description="Fibronectin type-III" evidence="2">
    <location>
        <begin position="294"/>
        <end position="382"/>
    </location>
</feature>
<dbReference type="PANTHER" id="PTHR46708">
    <property type="entry name" value="TENASCIN"/>
    <property type="match status" value="1"/>
</dbReference>
<evidence type="ECO:0000313" key="3">
    <source>
        <dbReference type="EMBL" id="PSL23628.1"/>
    </source>
</evidence>
<dbReference type="Pfam" id="PF00041">
    <property type="entry name" value="fn3"/>
    <property type="match status" value="2"/>
</dbReference>
<dbReference type="InterPro" id="IPR036116">
    <property type="entry name" value="FN3_sf"/>
</dbReference>
<dbReference type="InterPro" id="IPR003961">
    <property type="entry name" value="FN3_dom"/>
</dbReference>
<feature type="domain" description="Fibronectin type-III" evidence="2">
    <location>
        <begin position="759"/>
        <end position="845"/>
    </location>
</feature>
<sequence length="2456" mass="264813">MLFLVTACCSPKEVHAQTTDQNYPVTAQAFIAAQPNARLSTYFSSNTALMVNLLLKDLTKSSIQVYLKWSLDGPGVRVASQEGYIPAGLITLDRGVIVRLSGAQLQNDYFLAGAIEEQGLNGNPLRTSLPEGFYTFRVQALEAGTGREVSNIGETYFSITTPLPPIINIPFNGAELTMNQPQRVDIQWMPRHYRLPGNITSYDLKVCKVPDGYEPTEALDACVNPVIDDKGNPGTFYPGNTGIGNSIIGALERGARYAARVTVHEIDADGNEVVFANDGQSEVTWFRYGKPCVSPEKFTINESGPGRVQLGWDSQQDVDGYHVLYRKEGELKWTSQKVSAASATVTGLEGAKYEFAIQSVSSSGGCPVGEPENSQPYTVSGDEQDELDLPIALSDPMNLPVQASGCQSVDPGQLGDYYSNFPGAVGADTTNKLKIPGCALQSGVFTVCSPEHPSVALPAGQKLTSLSAGDVLGIYDFAVFVTEVSGSGAFSGRGLVRMPFMEGTLALAEFSGLKATTSGDGAGGCVYEAAEFKILSVSQAEVAAARSKLTGALAKRTDPAAYTGTLADALARYDSVPATAGAQARCSYQAAIVGATQQIKEALQQVLSDNPTPAVNNLIAKIDSLIGGLAGNSKVDSLPQKYQELISQIDTWKQERQQPGGGDGSTDPVYQIRNVRVNNITYQGAVISWEGPVGVSKYVIEYTDKDGAVLQETVQETQIDLARLRGGMQYNYKITAYKDNQAVASVEGAFLTDMRSVPRPENLQYVRIDEESVKITWDKNRLHDSYMLVYTDRNGVRHTVYPTDNAIVLRGLDPSQFYDYEVVAYDRARLASDPANARIASSEKCELGIVVQNARTTASLAGNVHILTIAGCIATPGTENPIAWSNGTAGISQTNGQIVFGDGEIAQISTGNTPLIGATRMLTVKPSKNTFYTATCAMGKGAATKICTYSVEVKVSSPDCGSRFAITVSSGQQTGTSVSVTSAAMVELKATGCDGDVRWSPGLGSGNELKLTPIKNMLVSAQCLKGENICYSNTVDIKVLPAETPEPVQTCKDKLLYSSTDPYTAAIEVYSYAGSFLLSDGIKDYNSTPLSRVSVPSLNVSNIYVATFPNGCKTSIQIPNKFEIVLSKNGSGIVGDGYDISAIRYDNQSQLRMLARTACNGRIVWTNDQDDSFESEGPWLEFGATPYPPDIHPYPSLTTTYYATCFANDGTLYQATNPKTLIVPSEECIVMIGKTQYGKGESVSLAVRSCVGNVQWEKDGKPFTNGRALEDVALKEAIYKATCDMPACSVSKRITVSGCGLVVKQTKLSERPGDDIILNATGCATKINWMDSDGTVVDAGAELRVSPRQTTSYKAVCELTDCSFTIEVEVPVIMPPLVVCENLSTQAQPAVIRKGELNDIVLTAAGCTDGTTIWNGPGLPTDTKGVGQEQQVIAKGVKDLAVYSVKCQKDVVGETEATIEVPAQIRLDLIAEPSSVEKGQKTTLIAEGCGGGLITWSGGVTKTCAAPCRVEGVVINVPSTFTATCVSGTETLAKQVKVSVKTPIAGPSGNDYTSVFGPDCASFAAYVYPSDRANAVDYPYFAGTKLKFETSNCNGGTVRWRLLEGGTVDILNESPKETTTYIAQCVVGGAVCAESVRTIDIVDFSCEDFSVAYEQVNGQFKFYPTWCVGTQTVKSITLFKNNGTTENLQIGGTNAYWPDIDDLNAIEFKCTPEMRYPDRSCYHTLYFSDNKIVRGQDKPYNEKFGTELSSERTSEGNNANLVDCQSQYPMSNLMGSYFDALVCNTIYQYQGVDNVLSEADAKSYLENLQRTLASDPAFSKYSFDFSAVTPKALAAAMLSETPCKTAGALLGKAVDGSESADTYNNVIRNTFPIINQKLLGEECIDPPTTIADAAPTTGRVAALEIDYNRYFIAPDGMAVKLPTGAVPKFSNFGGRWAAPPAGTLQGFTLADGREFFAEITHSPSRFVGYLLKMSPICEPREYYDKDLFYLPSGKNPVYYFAQQQGGGQCGYNWIEANYTFQPGSGRATIEISPELTGPYNNTTRFKECVEDGDWITGSDGVRRKTITESGSKFNLEDRSGNITVTGDWKAFSKCPECKQVAEQALQSALTKARAANGGKLSEQTSVIAKNTQNYGDAGVVEYADMKLGDILKNLAQTYNSLLDRAKVPTEAWEPGKQFYVRDETAVISGAIDQALEEATELPQLVGLGLTLASDPEGARKQLESFAQELDWEKAKEIAVEVARGAVFADEFEKGGKYARHATGRAGVVLAKTVATGGVLTAVMLAPSKLKKGTELLKGWIVDLSKVKLINGRFPINSQMYAGRKYSFDIDQNLPLQAKYAGEVPGVVKARIDALGAKYPNGVDFDELGFARFEPYTVMVNGREAKVTIQTSGSRDVDFAEADRLMGIDKIYRGENELTWHHVEDSKTMILVPFDIHDQVKHTGGIAVYKNDVSVEE</sequence>
<gene>
    <name evidence="3" type="ORF">CLV60_116185</name>
</gene>
<proteinExistence type="predicted"/>
<organism evidence="3 4">
    <name type="scientific">Dyadobacter jiangsuensis</name>
    <dbReference type="NCBI Taxonomy" id="1591085"/>
    <lineage>
        <taxon>Bacteria</taxon>
        <taxon>Pseudomonadati</taxon>
        <taxon>Bacteroidota</taxon>
        <taxon>Cytophagia</taxon>
        <taxon>Cytophagales</taxon>
        <taxon>Spirosomataceae</taxon>
        <taxon>Dyadobacter</taxon>
    </lineage>
</organism>
<protein>
    <submittedName>
        <fullName evidence="3">Fibronectin type III domain protein</fullName>
    </submittedName>
</protein>
<evidence type="ECO:0000313" key="4">
    <source>
        <dbReference type="Proteomes" id="UP000241964"/>
    </source>
</evidence>
<dbReference type="InterPro" id="IPR032869">
    <property type="entry name" value="WHH_dom_containing"/>
</dbReference>
<keyword evidence="4" id="KW-1185">Reference proteome</keyword>
<dbReference type="Proteomes" id="UP000241964">
    <property type="component" value="Unassembled WGS sequence"/>
</dbReference>
<dbReference type="Gene3D" id="2.60.40.10">
    <property type="entry name" value="Immunoglobulins"/>
    <property type="match status" value="3"/>
</dbReference>
<evidence type="ECO:0000259" key="2">
    <source>
        <dbReference type="PROSITE" id="PS50853"/>
    </source>
</evidence>
<evidence type="ECO:0000256" key="1">
    <source>
        <dbReference type="ARBA" id="ARBA00022737"/>
    </source>
</evidence>
<dbReference type="InterPro" id="IPR013783">
    <property type="entry name" value="Ig-like_fold"/>
</dbReference>
<dbReference type="EMBL" id="PYAS01000016">
    <property type="protein sequence ID" value="PSL23628.1"/>
    <property type="molecule type" value="Genomic_DNA"/>
</dbReference>
<dbReference type="Pfam" id="PF14414">
    <property type="entry name" value="WHH"/>
    <property type="match status" value="1"/>
</dbReference>
<comment type="caution">
    <text evidence="3">The sequence shown here is derived from an EMBL/GenBank/DDBJ whole genome shotgun (WGS) entry which is preliminary data.</text>
</comment>
<dbReference type="CDD" id="cd00063">
    <property type="entry name" value="FN3"/>
    <property type="match status" value="3"/>
</dbReference>
<dbReference type="InterPro" id="IPR050991">
    <property type="entry name" value="ECM_Regulatory_Proteins"/>
</dbReference>
<dbReference type="SUPFAM" id="SSF49265">
    <property type="entry name" value="Fibronectin type III"/>
    <property type="match status" value="2"/>
</dbReference>
<name>A0A2P8FPH2_9BACT</name>
<dbReference type="PROSITE" id="PS50853">
    <property type="entry name" value="FN3"/>
    <property type="match status" value="3"/>
</dbReference>
<keyword evidence="1" id="KW-0677">Repeat</keyword>
<dbReference type="PANTHER" id="PTHR46708:SF2">
    <property type="entry name" value="FIBRONECTIN TYPE-III DOMAIN-CONTAINING PROTEIN"/>
    <property type="match status" value="1"/>
</dbReference>
<dbReference type="SMART" id="SM00060">
    <property type="entry name" value="FN3"/>
    <property type="match status" value="4"/>
</dbReference>